<comment type="subcellular location">
    <subcellularLocation>
        <location evidence="1">Nucleus</location>
    </subcellularLocation>
</comment>
<dbReference type="Gene3D" id="1.10.8.60">
    <property type="match status" value="1"/>
</dbReference>
<dbReference type="InterPro" id="IPR050311">
    <property type="entry name" value="ORC1/CDC6"/>
</dbReference>
<feature type="domain" description="Cdc6 C-terminal" evidence="9">
    <location>
        <begin position="425"/>
        <end position="512"/>
    </location>
</feature>
<dbReference type="InterPro" id="IPR049945">
    <property type="entry name" value="AAA_22"/>
</dbReference>
<protein>
    <recommendedName>
        <fullName evidence="7">Cell division control protein</fullName>
    </recommendedName>
</protein>
<dbReference type="EMBL" id="LT598469">
    <property type="protein sequence ID" value="SCV00856.1"/>
    <property type="molecule type" value="Genomic_DNA"/>
</dbReference>
<dbReference type="PIRSF" id="PIRSF001767">
    <property type="entry name" value="Cdc6"/>
    <property type="match status" value="1"/>
</dbReference>
<evidence type="ECO:0000313" key="11">
    <source>
        <dbReference type="Proteomes" id="UP000191024"/>
    </source>
</evidence>
<feature type="domain" description="AAA+ ATPase" evidence="8">
    <location>
        <begin position="130"/>
        <end position="302"/>
    </location>
</feature>
<keyword evidence="3" id="KW-0132">Cell division</keyword>
<evidence type="ECO:0000256" key="2">
    <source>
        <dbReference type="ARBA" id="ARBA00006184"/>
    </source>
</evidence>
<dbReference type="SUPFAM" id="SSF52540">
    <property type="entry name" value="P-loop containing nucleoside triphosphate hydrolases"/>
    <property type="match status" value="1"/>
</dbReference>
<proteinExistence type="inferred from homology"/>
<evidence type="ECO:0000256" key="4">
    <source>
        <dbReference type="ARBA" id="ARBA00022705"/>
    </source>
</evidence>
<dbReference type="GO" id="GO:0006270">
    <property type="term" value="P:DNA replication initiation"/>
    <property type="evidence" value="ECO:0007669"/>
    <property type="project" value="UniProtKB-UniRule"/>
</dbReference>
<evidence type="ECO:0000256" key="3">
    <source>
        <dbReference type="ARBA" id="ARBA00022618"/>
    </source>
</evidence>
<keyword evidence="4" id="KW-0235">DNA replication</keyword>
<dbReference type="InterPro" id="IPR003593">
    <property type="entry name" value="AAA+_ATPase"/>
</dbReference>
<evidence type="ECO:0000313" key="10">
    <source>
        <dbReference type="EMBL" id="SCV00856.1"/>
    </source>
</evidence>
<dbReference type="Pfam" id="PF22606">
    <property type="entry name" value="Cdc6-ORC-like_ATPase_lid"/>
    <property type="match status" value="1"/>
</dbReference>
<dbReference type="PANTHER" id="PTHR10763:SF26">
    <property type="entry name" value="CELL DIVISION CONTROL PROTEIN 6 HOMOLOG"/>
    <property type="match status" value="1"/>
</dbReference>
<dbReference type="InterPro" id="IPR015163">
    <property type="entry name" value="Cdc6_C"/>
</dbReference>
<dbReference type="Proteomes" id="UP000191024">
    <property type="component" value="Chromosome G"/>
</dbReference>
<evidence type="ECO:0000256" key="1">
    <source>
        <dbReference type="ARBA" id="ARBA00004123"/>
    </source>
</evidence>
<evidence type="ECO:0000256" key="6">
    <source>
        <dbReference type="ARBA" id="ARBA00023306"/>
    </source>
</evidence>
<dbReference type="Pfam" id="PF13401">
    <property type="entry name" value="AAA_22"/>
    <property type="match status" value="1"/>
</dbReference>
<dbReference type="GO" id="GO:0003688">
    <property type="term" value="F:DNA replication origin binding"/>
    <property type="evidence" value="ECO:0007669"/>
    <property type="project" value="TreeGrafter"/>
</dbReference>
<keyword evidence="5" id="KW-0539">Nucleus</keyword>
<dbReference type="Pfam" id="PF09079">
    <property type="entry name" value="WHD_Cdc6"/>
    <property type="match status" value="1"/>
</dbReference>
<dbReference type="GO" id="GO:0016887">
    <property type="term" value="F:ATP hydrolysis activity"/>
    <property type="evidence" value="ECO:0007669"/>
    <property type="project" value="InterPro"/>
</dbReference>
<comment type="similarity">
    <text evidence="2 7">Belongs to the CDC6/cdc18 family.</text>
</comment>
<dbReference type="GO" id="GO:0051301">
    <property type="term" value="P:cell division"/>
    <property type="evidence" value="ECO:0007669"/>
    <property type="project" value="UniProtKB-UniRule"/>
</dbReference>
<gene>
    <name evidence="10" type="ORF">LAMI_0G07756G</name>
</gene>
<evidence type="ECO:0000259" key="8">
    <source>
        <dbReference type="SMART" id="SM00382"/>
    </source>
</evidence>
<dbReference type="SMART" id="SM00382">
    <property type="entry name" value="AAA"/>
    <property type="match status" value="1"/>
</dbReference>
<dbReference type="Gene3D" id="1.10.10.10">
    <property type="entry name" value="Winged helix-like DNA-binding domain superfamily/Winged helix DNA-binding domain"/>
    <property type="match status" value="1"/>
</dbReference>
<dbReference type="STRING" id="1230905.A0A1G4K9Q4"/>
<accession>A0A1G4K9Q4</accession>
<sequence length="522" mass="58186">MCNMLKDRPLNTVGTVTKRRCSVAGSEPMSKKRLLNCDATMPATPPATPPASPAKMPMDPVKTQVREPVTALRGKGQRLVFGRDATVSRTKAALQRCSDLETHQEACLPTRQSQYDEVMRFLQDTVESRHGNSLYVTGPPGTGKTAQLDLIFREKFHAIPLTQRHQQHPDSNLRNTAFFEVSKGQYAPVAVVSINCIALSNAESIFAKICQSFSDSSCDSVRSADQLSQFMQRYPNTTFIVVLDELDKLVTSKAQDASATKIIFDLFLLAKRRDTRLALVGIANSLDMKDRFLARLNLQQELLPKTVVFAPYTADEMYEIVMHKVSTIGEQPLFQPVAIKFAAKKCSGNTGDLRRLFDVLRSSVELLELDCIKTNRQNSEYDDGTVASPPKVTLAHVAKVFSTVMNSTSTKARLARLNMQQRLVLCSLVHREKYDIFETQCSLDDAYSYYAKLLQQRDSISPLQRNEFLEICSALESCGVVTMASGRSSGKTKQVVKLIKSNVDEMEFSSEIGKQTLLKNLI</sequence>
<dbReference type="OrthoDB" id="1926878at2759"/>
<dbReference type="SMART" id="SM01074">
    <property type="entry name" value="Cdc6_C"/>
    <property type="match status" value="1"/>
</dbReference>
<name>A0A1G4K9Q4_9SACH</name>
<dbReference type="PANTHER" id="PTHR10763">
    <property type="entry name" value="CELL DIVISION CONTROL PROTEIN 6-RELATED"/>
    <property type="match status" value="1"/>
</dbReference>
<dbReference type="InterPro" id="IPR016314">
    <property type="entry name" value="Cdc6/18"/>
</dbReference>
<dbReference type="GO" id="GO:0033314">
    <property type="term" value="P:mitotic DNA replication checkpoint signaling"/>
    <property type="evidence" value="ECO:0007669"/>
    <property type="project" value="TreeGrafter"/>
</dbReference>
<keyword evidence="6" id="KW-0131">Cell cycle</keyword>
<keyword evidence="11" id="KW-1185">Reference proteome</keyword>
<dbReference type="InterPro" id="IPR054425">
    <property type="entry name" value="Cdc6_ORC1-like_ATPase_lid"/>
</dbReference>
<dbReference type="AlphaFoldDB" id="A0A1G4K9Q4"/>
<dbReference type="GO" id="GO:0005634">
    <property type="term" value="C:nucleus"/>
    <property type="evidence" value="ECO:0007669"/>
    <property type="project" value="UniProtKB-SubCell"/>
</dbReference>
<evidence type="ECO:0000256" key="5">
    <source>
        <dbReference type="ARBA" id="ARBA00023242"/>
    </source>
</evidence>
<evidence type="ECO:0000259" key="9">
    <source>
        <dbReference type="SMART" id="SM01074"/>
    </source>
</evidence>
<reference evidence="10 11" key="1">
    <citation type="submission" date="2016-03" db="EMBL/GenBank/DDBJ databases">
        <authorList>
            <person name="Devillers H."/>
        </authorList>
    </citation>
    <scope>NUCLEOTIDE SEQUENCE [LARGE SCALE GENOMIC DNA]</scope>
    <source>
        <strain evidence="10">CBS 11717</strain>
    </source>
</reference>
<dbReference type="InterPro" id="IPR036388">
    <property type="entry name" value="WH-like_DNA-bd_sf"/>
</dbReference>
<evidence type="ECO:0000256" key="7">
    <source>
        <dbReference type="PIRNR" id="PIRNR001767"/>
    </source>
</evidence>
<organism evidence="10 11">
    <name type="scientific">Lachancea mirantina</name>
    <dbReference type="NCBI Taxonomy" id="1230905"/>
    <lineage>
        <taxon>Eukaryota</taxon>
        <taxon>Fungi</taxon>
        <taxon>Dikarya</taxon>
        <taxon>Ascomycota</taxon>
        <taxon>Saccharomycotina</taxon>
        <taxon>Saccharomycetes</taxon>
        <taxon>Saccharomycetales</taxon>
        <taxon>Saccharomycetaceae</taxon>
        <taxon>Lachancea</taxon>
    </lineage>
</organism>
<dbReference type="InterPro" id="IPR027417">
    <property type="entry name" value="P-loop_NTPase"/>
</dbReference>
<dbReference type="Gene3D" id="3.40.50.300">
    <property type="entry name" value="P-loop containing nucleotide triphosphate hydrolases"/>
    <property type="match status" value="1"/>
</dbReference>